<reference evidence="2" key="1">
    <citation type="submission" date="2023-07" db="EMBL/GenBank/DDBJ databases">
        <title>A chromosome-level genome assembly of Lolium multiflorum.</title>
        <authorList>
            <person name="Chen Y."/>
            <person name="Copetti D."/>
            <person name="Kolliker R."/>
            <person name="Studer B."/>
        </authorList>
    </citation>
    <scope>NUCLEOTIDE SEQUENCE</scope>
    <source>
        <strain evidence="2">02402/16</strain>
        <tissue evidence="2">Leaf</tissue>
    </source>
</reference>
<name>A0AAD8TM67_LOLMU</name>
<protein>
    <recommendedName>
        <fullName evidence="1">GIR1-like zinc ribbon domain-containing protein</fullName>
    </recommendedName>
</protein>
<sequence length="80" mass="8461">MANMAESPTSSCVSSDTEEEVAAVAKPMVVVGCPQCLMYVMLSGAAEEQPRCPRCKSPVLLHFLRGAATDANTNRQTGKS</sequence>
<proteinExistence type="predicted"/>
<dbReference type="PANTHER" id="PTHR33177:SF20">
    <property type="entry name" value="OS08G0102250 PROTEIN"/>
    <property type="match status" value="1"/>
</dbReference>
<organism evidence="2 3">
    <name type="scientific">Lolium multiflorum</name>
    <name type="common">Italian ryegrass</name>
    <name type="synonym">Lolium perenne subsp. multiflorum</name>
    <dbReference type="NCBI Taxonomy" id="4521"/>
    <lineage>
        <taxon>Eukaryota</taxon>
        <taxon>Viridiplantae</taxon>
        <taxon>Streptophyta</taxon>
        <taxon>Embryophyta</taxon>
        <taxon>Tracheophyta</taxon>
        <taxon>Spermatophyta</taxon>
        <taxon>Magnoliopsida</taxon>
        <taxon>Liliopsida</taxon>
        <taxon>Poales</taxon>
        <taxon>Poaceae</taxon>
        <taxon>BOP clade</taxon>
        <taxon>Pooideae</taxon>
        <taxon>Poodae</taxon>
        <taxon>Poeae</taxon>
        <taxon>Poeae Chloroplast Group 2 (Poeae type)</taxon>
        <taxon>Loliodinae</taxon>
        <taxon>Loliinae</taxon>
        <taxon>Lolium</taxon>
    </lineage>
</organism>
<accession>A0AAD8TM67</accession>
<dbReference type="AlphaFoldDB" id="A0AAD8TM67"/>
<evidence type="ECO:0000313" key="2">
    <source>
        <dbReference type="EMBL" id="KAK1684217.1"/>
    </source>
</evidence>
<evidence type="ECO:0000313" key="3">
    <source>
        <dbReference type="Proteomes" id="UP001231189"/>
    </source>
</evidence>
<keyword evidence="3" id="KW-1185">Reference proteome</keyword>
<gene>
    <name evidence="2" type="ORF">QYE76_045065</name>
</gene>
<dbReference type="EMBL" id="JAUUTY010000002">
    <property type="protein sequence ID" value="KAK1684217.1"/>
    <property type="molecule type" value="Genomic_DNA"/>
</dbReference>
<feature type="domain" description="GIR1-like zinc ribbon" evidence="1">
    <location>
        <begin position="28"/>
        <end position="65"/>
    </location>
</feature>
<dbReference type="PANTHER" id="PTHR33177">
    <property type="entry name" value="PUTATIVE-RELATED"/>
    <property type="match status" value="1"/>
</dbReference>
<dbReference type="Proteomes" id="UP001231189">
    <property type="component" value="Unassembled WGS sequence"/>
</dbReference>
<evidence type="ECO:0000259" key="1">
    <source>
        <dbReference type="Pfam" id="PF24747"/>
    </source>
</evidence>
<comment type="caution">
    <text evidence="2">The sequence shown here is derived from an EMBL/GenBank/DDBJ whole genome shotgun (WGS) entry which is preliminary data.</text>
</comment>
<dbReference type="InterPro" id="IPR056440">
    <property type="entry name" value="Zn-ribbon_GIR1"/>
</dbReference>
<dbReference type="Pfam" id="PF24747">
    <property type="entry name" value="Zn-ribbon_GIR1"/>
    <property type="match status" value="1"/>
</dbReference>
<dbReference type="InterPro" id="IPR055281">
    <property type="entry name" value="GIR1-2/SIED1"/>
</dbReference>